<evidence type="ECO:0000313" key="12">
    <source>
        <dbReference type="Proteomes" id="UP001041814"/>
    </source>
</evidence>
<dbReference type="Gene3D" id="1.10.287.950">
    <property type="entry name" value="Methyl-accepting chemotaxis protein"/>
    <property type="match status" value="1"/>
</dbReference>
<keyword evidence="4" id="KW-0175">Coiled coil</keyword>
<accession>A0ABS1DU10</accession>
<evidence type="ECO:0000256" key="5">
    <source>
        <dbReference type="SAM" id="MobiDB-lite"/>
    </source>
</evidence>
<dbReference type="NCBIfam" id="TIGR00229">
    <property type="entry name" value="sensory_box"/>
    <property type="match status" value="2"/>
</dbReference>
<dbReference type="InterPro" id="IPR047347">
    <property type="entry name" value="YvaQ-like_sensor"/>
</dbReference>
<dbReference type="InterPro" id="IPR013655">
    <property type="entry name" value="PAS_fold_3"/>
</dbReference>
<dbReference type="CDD" id="cd06225">
    <property type="entry name" value="HAMP"/>
    <property type="match status" value="1"/>
</dbReference>
<dbReference type="InterPro" id="IPR001610">
    <property type="entry name" value="PAC"/>
</dbReference>
<dbReference type="InterPro" id="IPR000014">
    <property type="entry name" value="PAS"/>
</dbReference>
<comment type="caution">
    <text evidence="11">The sequence shown here is derived from an EMBL/GenBank/DDBJ whole genome shotgun (WGS) entry which is preliminary data.</text>
</comment>
<dbReference type="SUPFAM" id="SSF158472">
    <property type="entry name" value="HAMP domain-like"/>
    <property type="match status" value="1"/>
</dbReference>
<feature type="coiled-coil region" evidence="4">
    <location>
        <begin position="852"/>
        <end position="883"/>
    </location>
</feature>
<dbReference type="CDD" id="cd19411">
    <property type="entry name" value="MCP2201-like_sensor"/>
    <property type="match status" value="1"/>
</dbReference>
<feature type="domain" description="PAS" evidence="8">
    <location>
        <begin position="410"/>
        <end position="434"/>
    </location>
</feature>
<dbReference type="CDD" id="cd11386">
    <property type="entry name" value="MCP_signal"/>
    <property type="match status" value="1"/>
</dbReference>
<dbReference type="Pfam" id="PF12729">
    <property type="entry name" value="4HB_MCP_1"/>
    <property type="match status" value="1"/>
</dbReference>
<dbReference type="SMART" id="SM00091">
    <property type="entry name" value="PAS"/>
    <property type="match status" value="2"/>
</dbReference>
<evidence type="ECO:0000256" key="1">
    <source>
        <dbReference type="ARBA" id="ARBA00022500"/>
    </source>
</evidence>
<evidence type="ECO:0000259" key="8">
    <source>
        <dbReference type="PROSITE" id="PS50112"/>
    </source>
</evidence>
<sequence>MKLDNMKLSGRLALGFGTVLVLMAAVAFNGYRSLESVNDALIDITHERMPKLLASDDWERDVYITGRAMRNIVILPDAADVKKELATWTEVNKAIDANIAGFTKTVRSDAGKAALKAALDKRAVYAESEEAFMRLAAAGDIAGARKVLLDGARDQLAAYVDAIHKFSAHQKESVEGAVVEAGSTVSQARMLTFILVGLAITLSVAVALWLSRSLTRRLAQLLGIARGVAAGKLDNVIDAGSGDEIGQVTAAMGQMQTDLLARETADADSRGQIAAVGRAQAVIEFALDGTVLAANDNFCSALGYASQEIVGKHHSLFAEPAYAASPEYRHFWAKLNRGEYDAGQYKRIGKDGREVWIQASYNPIIDKAGKPIKVVKYATVITADKLRAADYEGQLKAIDKAQAVIEFGMDGKVLRANDNFLQVLGYSLSDVVGQHHSMFVDAADRNSVDYRLFWEKLGRGEYDAGQYKRIGKGGRECFIQASYNPILDMNGKPFKVVKYATDVTAEVNASRMLREAVEQTQVVTTAARQGDLGKRVPLEGKSGPIESLCAGVNELVDTTSVIFTDVGRIFGALAAGDLSQRVTRDYAGTFDQVKRDANATSEKLAVIIEDVGRVFSGMAEGDLTQRITRDAEGVFDQVKQDANTSSDKLASIIEEVRAAAGALTGAANQVSATAQSLSQSASEQASSVEETTSSVDLMSASITQNSDNARVTDNMATKASKEAADGGQAVTQTVSAMKQIAQKIGIIDDIAYQTNLLALNAAIEAARAGEHGKGFAVVADEVRKLAERSQEAAKEIGDLAGNSVSTAERAGKLLDEIVPSIQKTSELVQEIAAASQEQSQTVTQIGGAMGQLSKATQQNASASEELAATSEELSGQAEQLQEAVAFFTLGSDAAPAARGRTPAAPLVERRAPNSPPRATARTSAPAARVAAAAGARGNFRPY</sequence>
<dbReference type="InterPro" id="IPR024478">
    <property type="entry name" value="HlyB_4HB_MCP"/>
</dbReference>
<dbReference type="SMART" id="SM00086">
    <property type="entry name" value="PAC"/>
    <property type="match status" value="2"/>
</dbReference>
<dbReference type="SUPFAM" id="SSF55785">
    <property type="entry name" value="PYP-like sensor domain (PAS domain)"/>
    <property type="match status" value="2"/>
</dbReference>
<reference evidence="11" key="2">
    <citation type="journal article" date="2020" name="Microorganisms">
        <title>Osmotic Adaptation and Compatible Solute Biosynthesis of Phototrophic Bacteria as Revealed from Genome Analyses.</title>
        <authorList>
            <person name="Imhoff J.F."/>
            <person name="Rahn T."/>
            <person name="Kunzel S."/>
            <person name="Keller A."/>
            <person name="Neulinger S.C."/>
        </authorList>
    </citation>
    <scope>NUCLEOTIDE SEQUENCE</scope>
    <source>
        <strain evidence="11">IM 151</strain>
    </source>
</reference>
<keyword evidence="6" id="KW-0812">Transmembrane</keyword>
<evidence type="ECO:0008006" key="13">
    <source>
        <dbReference type="Google" id="ProtNLM"/>
    </source>
</evidence>
<evidence type="ECO:0000256" key="4">
    <source>
        <dbReference type="SAM" id="Coils"/>
    </source>
</evidence>
<protein>
    <recommendedName>
        <fullName evidence="13">Methyl-accepting chemotaxis sensory transducer with Pas/Pac sensor</fullName>
    </recommendedName>
</protein>
<dbReference type="InterPro" id="IPR004090">
    <property type="entry name" value="Chemotax_Me-accpt_rcpt"/>
</dbReference>
<organism evidence="11 12">
    <name type="scientific">Rubrivivax gelatinosus</name>
    <name type="common">Rhodocyclus gelatinosus</name>
    <name type="synonym">Rhodopseudomonas gelatinosa</name>
    <dbReference type="NCBI Taxonomy" id="28068"/>
    <lineage>
        <taxon>Bacteria</taxon>
        <taxon>Pseudomonadati</taxon>
        <taxon>Pseudomonadota</taxon>
        <taxon>Betaproteobacteria</taxon>
        <taxon>Burkholderiales</taxon>
        <taxon>Sphaerotilaceae</taxon>
        <taxon>Rubrivivax</taxon>
    </lineage>
</organism>
<dbReference type="Gene3D" id="3.30.450.20">
    <property type="entry name" value="PAS domain"/>
    <property type="match status" value="2"/>
</dbReference>
<dbReference type="PROSITE" id="PS50111">
    <property type="entry name" value="CHEMOTAXIS_TRANSDUC_2"/>
    <property type="match status" value="1"/>
</dbReference>
<dbReference type="SUPFAM" id="SSF58104">
    <property type="entry name" value="Methyl-accepting chemotaxis protein (MCP) signaling domain"/>
    <property type="match status" value="1"/>
</dbReference>
<feature type="transmembrane region" description="Helical" evidence="6">
    <location>
        <begin position="190"/>
        <end position="210"/>
    </location>
</feature>
<keyword evidence="6" id="KW-1133">Transmembrane helix</keyword>
<proteinExistence type="inferred from homology"/>
<name>A0ABS1DU10_RUBGE</name>
<dbReference type="PANTHER" id="PTHR43531:SF11">
    <property type="entry name" value="METHYL-ACCEPTING CHEMOTAXIS PROTEIN 3"/>
    <property type="match status" value="1"/>
</dbReference>
<evidence type="ECO:0000256" key="6">
    <source>
        <dbReference type="SAM" id="Phobius"/>
    </source>
</evidence>
<dbReference type="SMART" id="SM00283">
    <property type="entry name" value="MA"/>
    <property type="match status" value="1"/>
</dbReference>
<comment type="similarity">
    <text evidence="2">Belongs to the methyl-accepting chemotaxis (MCP) protein family.</text>
</comment>
<keyword evidence="12" id="KW-1185">Reference proteome</keyword>
<evidence type="ECO:0000256" key="3">
    <source>
        <dbReference type="PROSITE-ProRule" id="PRU00284"/>
    </source>
</evidence>
<dbReference type="Gene3D" id="6.10.340.10">
    <property type="match status" value="1"/>
</dbReference>
<dbReference type="EMBL" id="NRRU01000040">
    <property type="protein sequence ID" value="MBK1713514.1"/>
    <property type="molecule type" value="Genomic_DNA"/>
</dbReference>
<dbReference type="InterPro" id="IPR035965">
    <property type="entry name" value="PAS-like_dom_sf"/>
</dbReference>
<feature type="region of interest" description="Disordered" evidence="5">
    <location>
        <begin position="895"/>
        <end position="942"/>
    </location>
</feature>
<dbReference type="PANTHER" id="PTHR43531">
    <property type="entry name" value="PROTEIN ICFG"/>
    <property type="match status" value="1"/>
</dbReference>
<gene>
    <name evidence="11" type="ORF">CKO43_12075</name>
</gene>
<dbReference type="Pfam" id="PF08447">
    <property type="entry name" value="PAS_3"/>
    <property type="match status" value="2"/>
</dbReference>
<dbReference type="InterPro" id="IPR003660">
    <property type="entry name" value="HAMP_dom"/>
</dbReference>
<reference evidence="11" key="1">
    <citation type="submission" date="2017-08" db="EMBL/GenBank/DDBJ databases">
        <authorList>
            <person name="Imhoff J.F."/>
            <person name="Rahn T."/>
            <person name="Kuenzel S."/>
            <person name="Neulinger S.C."/>
        </authorList>
    </citation>
    <scope>NUCLEOTIDE SEQUENCE</scope>
    <source>
        <strain evidence="11">IM 151</strain>
    </source>
</reference>
<dbReference type="Gene3D" id="1.20.120.1530">
    <property type="match status" value="1"/>
</dbReference>
<dbReference type="Pfam" id="PF00015">
    <property type="entry name" value="MCPsignal"/>
    <property type="match status" value="1"/>
</dbReference>
<dbReference type="InterPro" id="IPR004089">
    <property type="entry name" value="MCPsignal_dom"/>
</dbReference>
<evidence type="ECO:0000259" key="10">
    <source>
        <dbReference type="PROSITE" id="PS50885"/>
    </source>
</evidence>
<dbReference type="Proteomes" id="UP001041814">
    <property type="component" value="Unassembled WGS sequence"/>
</dbReference>
<keyword evidence="6" id="KW-0472">Membrane</keyword>
<evidence type="ECO:0000256" key="2">
    <source>
        <dbReference type="ARBA" id="ARBA00029447"/>
    </source>
</evidence>
<keyword evidence="1" id="KW-0145">Chemotaxis</keyword>
<feature type="compositionally biased region" description="Low complexity" evidence="5">
    <location>
        <begin position="916"/>
        <end position="942"/>
    </location>
</feature>
<evidence type="ECO:0000259" key="9">
    <source>
        <dbReference type="PROSITE" id="PS50113"/>
    </source>
</evidence>
<dbReference type="PROSITE" id="PS50885">
    <property type="entry name" value="HAMP"/>
    <property type="match status" value="2"/>
</dbReference>
<feature type="domain" description="PAS" evidence="8">
    <location>
        <begin position="288"/>
        <end position="312"/>
    </location>
</feature>
<dbReference type="PROSITE" id="PS50112">
    <property type="entry name" value="PAS"/>
    <property type="match status" value="2"/>
</dbReference>
<dbReference type="Pfam" id="PF00672">
    <property type="entry name" value="HAMP"/>
    <property type="match status" value="1"/>
</dbReference>
<dbReference type="CDD" id="cd00130">
    <property type="entry name" value="PAS"/>
    <property type="match status" value="2"/>
</dbReference>
<evidence type="ECO:0000313" key="11">
    <source>
        <dbReference type="EMBL" id="MBK1713514.1"/>
    </source>
</evidence>
<evidence type="ECO:0000259" key="7">
    <source>
        <dbReference type="PROSITE" id="PS50111"/>
    </source>
</evidence>
<feature type="domain" description="HAMP" evidence="10">
    <location>
        <begin position="212"/>
        <end position="264"/>
    </location>
</feature>
<feature type="domain" description="Methyl-accepting transducer" evidence="7">
    <location>
        <begin position="659"/>
        <end position="874"/>
    </location>
</feature>
<feature type="compositionally biased region" description="Low complexity" evidence="5">
    <location>
        <begin position="895"/>
        <end position="905"/>
    </location>
</feature>
<feature type="domain" description="PAC" evidence="9">
    <location>
        <begin position="463"/>
        <end position="515"/>
    </location>
</feature>
<keyword evidence="3" id="KW-0807">Transducer</keyword>
<dbReference type="InterPro" id="IPR051310">
    <property type="entry name" value="MCP_chemotaxis"/>
</dbReference>
<feature type="domain" description="HAMP" evidence="10">
    <location>
        <begin position="608"/>
        <end position="654"/>
    </location>
</feature>
<dbReference type="PRINTS" id="PR00260">
    <property type="entry name" value="CHEMTRNSDUCR"/>
</dbReference>
<dbReference type="InterPro" id="IPR000700">
    <property type="entry name" value="PAS-assoc_C"/>
</dbReference>
<dbReference type="SMART" id="SM00304">
    <property type="entry name" value="HAMP"/>
    <property type="match status" value="3"/>
</dbReference>
<dbReference type="PROSITE" id="PS50113">
    <property type="entry name" value="PAC"/>
    <property type="match status" value="1"/>
</dbReference>